<organism evidence="2 3">
    <name type="scientific">Helicovermis profundi</name>
    <dbReference type="NCBI Taxonomy" id="3065157"/>
    <lineage>
        <taxon>Bacteria</taxon>
        <taxon>Bacillati</taxon>
        <taxon>Bacillota</taxon>
        <taxon>Clostridia</taxon>
        <taxon>Helicovermis</taxon>
    </lineage>
</organism>
<accession>A0AAU9E145</accession>
<dbReference type="Pfam" id="PF00990">
    <property type="entry name" value="GGDEF"/>
    <property type="match status" value="1"/>
</dbReference>
<dbReference type="InterPro" id="IPR029787">
    <property type="entry name" value="Nucleotide_cyclase"/>
</dbReference>
<feature type="domain" description="GGDEF" evidence="1">
    <location>
        <begin position="200"/>
        <end position="332"/>
    </location>
</feature>
<dbReference type="Gene3D" id="3.30.450.40">
    <property type="match status" value="1"/>
</dbReference>
<dbReference type="InterPro" id="IPR029016">
    <property type="entry name" value="GAF-like_dom_sf"/>
</dbReference>
<evidence type="ECO:0000259" key="1">
    <source>
        <dbReference type="PROSITE" id="PS50887"/>
    </source>
</evidence>
<proteinExistence type="predicted"/>
<dbReference type="PANTHER" id="PTHR45138">
    <property type="entry name" value="REGULATORY COMPONENTS OF SENSORY TRANSDUCTION SYSTEM"/>
    <property type="match status" value="1"/>
</dbReference>
<dbReference type="GO" id="GO:0005886">
    <property type="term" value="C:plasma membrane"/>
    <property type="evidence" value="ECO:0007669"/>
    <property type="project" value="TreeGrafter"/>
</dbReference>
<dbReference type="SMART" id="SM00267">
    <property type="entry name" value="GGDEF"/>
    <property type="match status" value="1"/>
</dbReference>
<reference evidence="2 3" key="1">
    <citation type="submission" date="2023-08" db="EMBL/GenBank/DDBJ databases">
        <title>Helicovermis profunda gen. nov., sp. nov., a novel mesophilic, fermentative bacterium within the Bacillota from a deep-sea hydrothermal vent chimney.</title>
        <authorList>
            <person name="Miyazaki U."/>
            <person name="Mizutani D."/>
            <person name="Hashimoto Y."/>
            <person name="Tame A."/>
            <person name="Sawayama S."/>
            <person name="Miyazaki J."/>
            <person name="Takai K."/>
            <person name="Nakagawa S."/>
        </authorList>
    </citation>
    <scope>NUCLEOTIDE SEQUENCE [LARGE SCALE GENOMIC DNA]</scope>
    <source>
        <strain evidence="2 3">S502</strain>
    </source>
</reference>
<dbReference type="GO" id="GO:0052621">
    <property type="term" value="F:diguanylate cyclase activity"/>
    <property type="evidence" value="ECO:0007669"/>
    <property type="project" value="TreeGrafter"/>
</dbReference>
<protein>
    <recommendedName>
        <fullName evidence="1">GGDEF domain-containing protein</fullName>
    </recommendedName>
</protein>
<evidence type="ECO:0000313" key="3">
    <source>
        <dbReference type="Proteomes" id="UP001321786"/>
    </source>
</evidence>
<name>A0AAU9E145_9FIRM</name>
<dbReference type="PANTHER" id="PTHR45138:SF6">
    <property type="entry name" value="DIGUANYLATE CYCLASE DGCN"/>
    <property type="match status" value="1"/>
</dbReference>
<sequence length="332" mass="38319">MSNQNEILLLEQNKKIIDLKNEVAEKSNFIWIIGEVVKHSSKLKTESELAYLIVDMLIGIFGLTEAKFYIKQDDDTYTLYKIDNSCDNKFVEYKNAKLDIETKNTSKTKLIVNNFSHLRVPIIDFLSTGVMGILMVTHRQKDFFNKTKLDFFDTLSIQISSALINARLYLKVSELSSKDILTNCLNRRYLDDLIDYNGSNDITYVIFDLDNFKLVNDTFGHGKGDQLLVEISDLAINFFKEYKGRVIRYGGDEFIVILEKNFEDSIKIINLFREKLLSNEFVNSFPFKISASFGVANYPMHSDSLRELQIMADQALYKAKENGKDQIVSYEL</sequence>
<dbReference type="GO" id="GO:0043709">
    <property type="term" value="P:cell adhesion involved in single-species biofilm formation"/>
    <property type="evidence" value="ECO:0007669"/>
    <property type="project" value="TreeGrafter"/>
</dbReference>
<dbReference type="InterPro" id="IPR000160">
    <property type="entry name" value="GGDEF_dom"/>
</dbReference>
<dbReference type="InterPro" id="IPR043128">
    <property type="entry name" value="Rev_trsase/Diguanyl_cyclase"/>
</dbReference>
<keyword evidence="3" id="KW-1185">Reference proteome</keyword>
<dbReference type="Gene3D" id="3.30.70.270">
    <property type="match status" value="1"/>
</dbReference>
<dbReference type="InterPro" id="IPR050469">
    <property type="entry name" value="Diguanylate_Cyclase"/>
</dbReference>
<gene>
    <name evidence="2" type="ORF">HLPR_04800</name>
</gene>
<dbReference type="EMBL" id="AP028654">
    <property type="protein sequence ID" value="BEP28149.1"/>
    <property type="molecule type" value="Genomic_DNA"/>
</dbReference>
<dbReference type="AlphaFoldDB" id="A0AAU9E145"/>
<dbReference type="PROSITE" id="PS50887">
    <property type="entry name" value="GGDEF"/>
    <property type="match status" value="1"/>
</dbReference>
<dbReference type="GO" id="GO:1902201">
    <property type="term" value="P:negative regulation of bacterial-type flagellum-dependent cell motility"/>
    <property type="evidence" value="ECO:0007669"/>
    <property type="project" value="TreeGrafter"/>
</dbReference>
<dbReference type="KEGG" id="hprf:HLPR_04800"/>
<evidence type="ECO:0000313" key="2">
    <source>
        <dbReference type="EMBL" id="BEP28149.1"/>
    </source>
</evidence>
<dbReference type="SUPFAM" id="SSF55073">
    <property type="entry name" value="Nucleotide cyclase"/>
    <property type="match status" value="1"/>
</dbReference>
<dbReference type="CDD" id="cd01949">
    <property type="entry name" value="GGDEF"/>
    <property type="match status" value="1"/>
</dbReference>
<dbReference type="NCBIfam" id="TIGR00254">
    <property type="entry name" value="GGDEF"/>
    <property type="match status" value="1"/>
</dbReference>
<dbReference type="RefSeq" id="WP_338536486.1">
    <property type="nucleotide sequence ID" value="NZ_AP028654.1"/>
</dbReference>
<dbReference type="SUPFAM" id="SSF55781">
    <property type="entry name" value="GAF domain-like"/>
    <property type="match status" value="1"/>
</dbReference>
<dbReference type="Proteomes" id="UP001321786">
    <property type="component" value="Chromosome"/>
</dbReference>